<dbReference type="GO" id="GO:0005829">
    <property type="term" value="C:cytosol"/>
    <property type="evidence" value="ECO:0007669"/>
    <property type="project" value="TreeGrafter"/>
</dbReference>
<dbReference type="PANTHER" id="PTHR10972:SF148">
    <property type="entry name" value="OXYSTEROL-BINDING PROTEIN 9"/>
    <property type="match status" value="1"/>
</dbReference>
<evidence type="ECO:0000313" key="1">
    <source>
        <dbReference type="EMBL" id="EGR33546.1"/>
    </source>
</evidence>
<dbReference type="STRING" id="857967.G0QML3"/>
<name>G0QML3_ICHMU</name>
<dbReference type="eggNOG" id="KOG2210">
    <property type="taxonomic scope" value="Eukaryota"/>
</dbReference>
<dbReference type="InterPro" id="IPR000648">
    <property type="entry name" value="Oxysterol-bd"/>
</dbReference>
<dbReference type="OMA" id="GVCWELV"/>
<dbReference type="OrthoDB" id="14833at2759"/>
<organism evidence="1 2">
    <name type="scientific">Ichthyophthirius multifiliis</name>
    <name type="common">White spot disease agent</name>
    <name type="synonym">Ich</name>
    <dbReference type="NCBI Taxonomy" id="5932"/>
    <lineage>
        <taxon>Eukaryota</taxon>
        <taxon>Sar</taxon>
        <taxon>Alveolata</taxon>
        <taxon>Ciliophora</taxon>
        <taxon>Intramacronucleata</taxon>
        <taxon>Oligohymenophorea</taxon>
        <taxon>Hymenostomatida</taxon>
        <taxon>Ophryoglenina</taxon>
        <taxon>Ichthyophthirius</taxon>
    </lineage>
</organism>
<dbReference type="Pfam" id="PF01237">
    <property type="entry name" value="Oxysterol_BP"/>
    <property type="match status" value="1"/>
</dbReference>
<dbReference type="GO" id="GO:0016020">
    <property type="term" value="C:membrane"/>
    <property type="evidence" value="ECO:0007669"/>
    <property type="project" value="TreeGrafter"/>
</dbReference>
<gene>
    <name evidence="1" type="ORF">IMG5_049830</name>
</gene>
<proteinExistence type="predicted"/>
<dbReference type="GeneID" id="14909726"/>
<keyword evidence="2" id="KW-1185">Reference proteome</keyword>
<dbReference type="InParanoid" id="G0QML3"/>
<accession>G0QML3</accession>
<dbReference type="AlphaFoldDB" id="G0QML3"/>
<reference evidence="1 2" key="1">
    <citation type="submission" date="2011-07" db="EMBL/GenBank/DDBJ databases">
        <authorList>
            <person name="Coyne R."/>
            <person name="Brami D."/>
            <person name="Johnson J."/>
            <person name="Hostetler J."/>
            <person name="Hannick L."/>
            <person name="Clark T."/>
            <person name="Cassidy-Hanley D."/>
            <person name="Inman J."/>
        </authorList>
    </citation>
    <scope>NUCLEOTIDE SEQUENCE [LARGE SCALE GENOMIC DNA]</scope>
    <source>
        <strain evidence="1 2">G5</strain>
    </source>
</reference>
<dbReference type="Proteomes" id="UP000008983">
    <property type="component" value="Unassembled WGS sequence"/>
</dbReference>
<evidence type="ECO:0000313" key="2">
    <source>
        <dbReference type="Proteomes" id="UP000008983"/>
    </source>
</evidence>
<protein>
    <submittedName>
        <fullName evidence="1">PH domain protein</fullName>
    </submittedName>
</protein>
<dbReference type="Gene3D" id="2.40.160.120">
    <property type="match status" value="1"/>
</dbReference>
<dbReference type="PANTHER" id="PTHR10972">
    <property type="entry name" value="OXYSTEROL-BINDING PROTEIN-RELATED"/>
    <property type="match status" value="1"/>
</dbReference>
<dbReference type="EMBL" id="GL983426">
    <property type="protein sequence ID" value="EGR33546.1"/>
    <property type="molecule type" value="Genomic_DNA"/>
</dbReference>
<dbReference type="InterPro" id="IPR037239">
    <property type="entry name" value="OSBP_sf"/>
</dbReference>
<dbReference type="GO" id="GO:0032934">
    <property type="term" value="F:sterol binding"/>
    <property type="evidence" value="ECO:0007669"/>
    <property type="project" value="TreeGrafter"/>
</dbReference>
<dbReference type="SUPFAM" id="SSF144000">
    <property type="entry name" value="Oxysterol-binding protein-like"/>
    <property type="match status" value="1"/>
</dbReference>
<sequence>MELIQKVGKQLIEGKDVVSVSLPVRIFEPRSTIERICDNWAFMPIYLRMAANTKDQLERFKLTISYAVAGLHNACKQMKPFNPILGETFQGFWPDGTSICIEHTSHHPPISHFYVEDQQKKFSYFGYYEYKARLKGANSVLGSQDGPNHVLFYDGQEIIFSYPPCKITGLLYGTRVLEWFDQMVFRDEKNDLECILSFEQPGGYFYKAQNPTDFFIGQIRKISDKNNIICEVKGSWLDYLMFDGKKYWDIEIVEPAGVIWVDKPLSSDCRYRQDLIFLAQKDLEQAQEWKTRLEVIQRHDRKLRNDNNNKK</sequence>
<dbReference type="RefSeq" id="XP_004037532.1">
    <property type="nucleotide sequence ID" value="XM_004037484.1"/>
</dbReference>